<feature type="non-terminal residue" evidence="14">
    <location>
        <position position="1"/>
    </location>
</feature>
<sequence length="86" mass="9795">FRLKDLEASIRSQVAAEERAHKIVEKLVLQDEISEEFLLQSGNFITTSHYADVVEERMIAQRCGYPLCKNRLSKVNAGTPRAFSKI</sequence>
<dbReference type="Proteomes" id="UP001159405">
    <property type="component" value="Unassembled WGS sequence"/>
</dbReference>
<evidence type="ECO:0000256" key="11">
    <source>
        <dbReference type="PROSITE-ProRule" id="PRU00812"/>
    </source>
</evidence>
<comment type="catalytic activity">
    <reaction evidence="9 12">
        <text>O-phospho-L-seryl-[protein] + H2O = L-seryl-[protein] + phosphate</text>
        <dbReference type="Rhea" id="RHEA:20629"/>
        <dbReference type="Rhea" id="RHEA-COMP:9863"/>
        <dbReference type="Rhea" id="RHEA-COMP:11604"/>
        <dbReference type="ChEBI" id="CHEBI:15377"/>
        <dbReference type="ChEBI" id="CHEBI:29999"/>
        <dbReference type="ChEBI" id="CHEBI:43474"/>
        <dbReference type="ChEBI" id="CHEBI:83421"/>
        <dbReference type="EC" id="3.1.3.16"/>
    </reaction>
</comment>
<name>A0ABN8NNZ6_9CNID</name>
<evidence type="ECO:0000313" key="15">
    <source>
        <dbReference type="Proteomes" id="UP001159405"/>
    </source>
</evidence>
<keyword evidence="7 12" id="KW-0904">Protein phosphatase</keyword>
<proteinExistence type="inferred from homology"/>
<evidence type="ECO:0000256" key="1">
    <source>
        <dbReference type="ARBA" id="ARBA00004123"/>
    </source>
</evidence>
<comment type="similarity">
    <text evidence="2 11 12">Belongs to the RPAP2 family.</text>
</comment>
<accession>A0ABN8NNZ6</accession>
<feature type="domain" description="RTR1-type" evidence="13">
    <location>
        <begin position="40"/>
        <end position="86"/>
    </location>
</feature>
<evidence type="ECO:0000256" key="10">
    <source>
        <dbReference type="ARBA" id="ARBA00048336"/>
    </source>
</evidence>
<keyword evidence="6 12" id="KW-0862">Zinc</keyword>
<evidence type="ECO:0000256" key="6">
    <source>
        <dbReference type="ARBA" id="ARBA00022833"/>
    </source>
</evidence>
<dbReference type="EMBL" id="CALNXK010000027">
    <property type="protein sequence ID" value="CAH3114698.1"/>
    <property type="molecule type" value="Genomic_DNA"/>
</dbReference>
<evidence type="ECO:0000256" key="7">
    <source>
        <dbReference type="ARBA" id="ARBA00022912"/>
    </source>
</evidence>
<evidence type="ECO:0000256" key="3">
    <source>
        <dbReference type="ARBA" id="ARBA00022723"/>
    </source>
</evidence>
<evidence type="ECO:0000259" key="13">
    <source>
        <dbReference type="PROSITE" id="PS51479"/>
    </source>
</evidence>
<dbReference type="InterPro" id="IPR039693">
    <property type="entry name" value="Rtr1/RPAP2"/>
</dbReference>
<evidence type="ECO:0000256" key="5">
    <source>
        <dbReference type="ARBA" id="ARBA00022801"/>
    </source>
</evidence>
<dbReference type="Pfam" id="PF04181">
    <property type="entry name" value="RPAP2_Rtr1"/>
    <property type="match status" value="1"/>
</dbReference>
<comment type="caution">
    <text evidence="14">The sequence shown here is derived from an EMBL/GenBank/DDBJ whole genome shotgun (WGS) entry which is preliminary data.</text>
</comment>
<comment type="function">
    <text evidence="12">Putative RNA polymerase II subunit B1 C-terminal domain (CTD) phosphatase involved in RNA polymerase II transcription regulation.</text>
</comment>
<evidence type="ECO:0000256" key="4">
    <source>
        <dbReference type="ARBA" id="ARBA00022771"/>
    </source>
</evidence>
<keyword evidence="15" id="KW-1185">Reference proteome</keyword>
<dbReference type="PANTHER" id="PTHR14732">
    <property type="entry name" value="RNA POLYMERASE II SUBUNIT B1 CTD PHOSPHATASE RPAP2-RELATED"/>
    <property type="match status" value="1"/>
</dbReference>
<reference evidence="14 15" key="1">
    <citation type="submission" date="2022-05" db="EMBL/GenBank/DDBJ databases">
        <authorList>
            <consortium name="Genoscope - CEA"/>
            <person name="William W."/>
        </authorList>
    </citation>
    <scope>NUCLEOTIDE SEQUENCE [LARGE SCALE GENOMIC DNA]</scope>
</reference>
<dbReference type="InterPro" id="IPR007308">
    <property type="entry name" value="Rtr1/RPAP2_dom"/>
</dbReference>
<evidence type="ECO:0000256" key="12">
    <source>
        <dbReference type="RuleBase" id="RU367080"/>
    </source>
</evidence>
<evidence type="ECO:0000256" key="8">
    <source>
        <dbReference type="ARBA" id="ARBA00023242"/>
    </source>
</evidence>
<keyword evidence="5 12" id="KW-0378">Hydrolase</keyword>
<keyword evidence="3 12" id="KW-0479">Metal-binding</keyword>
<comment type="catalytic activity">
    <reaction evidence="10 12">
        <text>O-phospho-L-threonyl-[protein] + H2O = L-threonyl-[protein] + phosphate</text>
        <dbReference type="Rhea" id="RHEA:47004"/>
        <dbReference type="Rhea" id="RHEA-COMP:11060"/>
        <dbReference type="Rhea" id="RHEA-COMP:11605"/>
        <dbReference type="ChEBI" id="CHEBI:15377"/>
        <dbReference type="ChEBI" id="CHEBI:30013"/>
        <dbReference type="ChEBI" id="CHEBI:43474"/>
        <dbReference type="ChEBI" id="CHEBI:61977"/>
        <dbReference type="EC" id="3.1.3.16"/>
    </reaction>
</comment>
<evidence type="ECO:0000256" key="2">
    <source>
        <dbReference type="ARBA" id="ARBA00005676"/>
    </source>
</evidence>
<evidence type="ECO:0000313" key="14">
    <source>
        <dbReference type="EMBL" id="CAH3114698.1"/>
    </source>
</evidence>
<dbReference type="EC" id="3.1.3.16" evidence="12"/>
<dbReference type="InterPro" id="IPR038534">
    <property type="entry name" value="Rtr1/RPAP2_sf"/>
</dbReference>
<protein>
    <recommendedName>
        <fullName evidence="12">RNA polymerase II subunit B1 CTD phosphatase RPAP2 homolog</fullName>
        <ecNumber evidence="12">3.1.3.16</ecNumber>
    </recommendedName>
</protein>
<keyword evidence="4 12" id="KW-0863">Zinc-finger</keyword>
<comment type="subcellular location">
    <subcellularLocation>
        <location evidence="1 12">Nucleus</location>
    </subcellularLocation>
</comment>
<gene>
    <name evidence="14" type="ORF">PLOB_00023046</name>
</gene>
<dbReference type="PROSITE" id="PS51479">
    <property type="entry name" value="ZF_RTR1"/>
    <property type="match status" value="1"/>
</dbReference>
<organism evidence="14 15">
    <name type="scientific">Porites lobata</name>
    <dbReference type="NCBI Taxonomy" id="104759"/>
    <lineage>
        <taxon>Eukaryota</taxon>
        <taxon>Metazoa</taxon>
        <taxon>Cnidaria</taxon>
        <taxon>Anthozoa</taxon>
        <taxon>Hexacorallia</taxon>
        <taxon>Scleractinia</taxon>
        <taxon>Fungiina</taxon>
        <taxon>Poritidae</taxon>
        <taxon>Porites</taxon>
    </lineage>
</organism>
<evidence type="ECO:0000256" key="9">
    <source>
        <dbReference type="ARBA" id="ARBA00047761"/>
    </source>
</evidence>
<dbReference type="PANTHER" id="PTHR14732:SF0">
    <property type="entry name" value="RNA POLYMERASE II SUBUNIT B1 CTD PHOSPHATASE RPAP2-RELATED"/>
    <property type="match status" value="1"/>
</dbReference>
<dbReference type="Gene3D" id="1.25.40.820">
    <property type="match status" value="1"/>
</dbReference>
<keyword evidence="8 12" id="KW-0539">Nucleus</keyword>